<dbReference type="PANTHER" id="PTHR43236:SF2">
    <property type="entry name" value="BLL0069 PROTEIN"/>
    <property type="match status" value="1"/>
</dbReference>
<dbReference type="Gene3D" id="1.10.260.40">
    <property type="entry name" value="lambda repressor-like DNA-binding domains"/>
    <property type="match status" value="2"/>
</dbReference>
<protein>
    <submittedName>
        <fullName evidence="2">Unannotated protein</fullName>
    </submittedName>
</protein>
<feature type="domain" description="HTH cro/C1-type" evidence="1">
    <location>
        <begin position="10"/>
        <end position="65"/>
    </location>
</feature>
<dbReference type="PANTHER" id="PTHR43236">
    <property type="entry name" value="ANTITOXIN HIGA1"/>
    <property type="match status" value="1"/>
</dbReference>
<sequence length="148" mass="16263">MVSGVDPSELRAARERAGLTQHELARLVGAAGGERVSRWELGTSVPRPDFLVKLARALDIPTLRLIHLDGEIPDLRALRLQVGLTVPELAARTSLSAPTYSWWEQGRATRLPSAATLETLAKVFQQPADVVAAAFNEAQRLHRRRKGQ</sequence>
<dbReference type="GO" id="GO:0003677">
    <property type="term" value="F:DNA binding"/>
    <property type="evidence" value="ECO:0007669"/>
    <property type="project" value="InterPro"/>
</dbReference>
<reference evidence="2" key="1">
    <citation type="submission" date="2020-05" db="EMBL/GenBank/DDBJ databases">
        <authorList>
            <person name="Chiriac C."/>
            <person name="Salcher M."/>
            <person name="Ghai R."/>
            <person name="Kavagutti S V."/>
        </authorList>
    </citation>
    <scope>NUCLEOTIDE SEQUENCE</scope>
</reference>
<organism evidence="2">
    <name type="scientific">freshwater metagenome</name>
    <dbReference type="NCBI Taxonomy" id="449393"/>
    <lineage>
        <taxon>unclassified sequences</taxon>
        <taxon>metagenomes</taxon>
        <taxon>ecological metagenomes</taxon>
    </lineage>
</organism>
<dbReference type="InterPro" id="IPR001387">
    <property type="entry name" value="Cro/C1-type_HTH"/>
</dbReference>
<dbReference type="InterPro" id="IPR052345">
    <property type="entry name" value="Rad_response_metalloprotease"/>
</dbReference>
<dbReference type="SMART" id="SM00530">
    <property type="entry name" value="HTH_XRE"/>
    <property type="match status" value="2"/>
</dbReference>
<feature type="domain" description="HTH cro/C1-type" evidence="1">
    <location>
        <begin position="75"/>
        <end position="131"/>
    </location>
</feature>
<dbReference type="EMBL" id="CAEZYQ010000021">
    <property type="protein sequence ID" value="CAB4758608.1"/>
    <property type="molecule type" value="Genomic_DNA"/>
</dbReference>
<dbReference type="PROSITE" id="PS50943">
    <property type="entry name" value="HTH_CROC1"/>
    <property type="match status" value="2"/>
</dbReference>
<dbReference type="AlphaFoldDB" id="A0A6J6UHS1"/>
<dbReference type="InterPro" id="IPR010982">
    <property type="entry name" value="Lambda_DNA-bd_dom_sf"/>
</dbReference>
<evidence type="ECO:0000259" key="1">
    <source>
        <dbReference type="PROSITE" id="PS50943"/>
    </source>
</evidence>
<proteinExistence type="predicted"/>
<dbReference type="SUPFAM" id="SSF47413">
    <property type="entry name" value="lambda repressor-like DNA-binding domains"/>
    <property type="match status" value="2"/>
</dbReference>
<dbReference type="CDD" id="cd00093">
    <property type="entry name" value="HTH_XRE"/>
    <property type="match status" value="2"/>
</dbReference>
<gene>
    <name evidence="2" type="ORF">UFOPK2761_02479</name>
</gene>
<name>A0A6J6UHS1_9ZZZZ</name>
<dbReference type="Pfam" id="PF13560">
    <property type="entry name" value="HTH_31"/>
    <property type="match status" value="1"/>
</dbReference>
<evidence type="ECO:0000313" key="2">
    <source>
        <dbReference type="EMBL" id="CAB4758608.1"/>
    </source>
</evidence>
<dbReference type="Pfam" id="PF01381">
    <property type="entry name" value="HTH_3"/>
    <property type="match status" value="1"/>
</dbReference>
<accession>A0A6J6UHS1</accession>